<sequence>MIQNSLITASLADIDELYRVFLSESIAFEGFVTRVSNVVNQVLGYQNGGPIHVYKAFLDSLPLDESPPRTRALNATTLDFVQLRLPSENELIPNSEQLRDFFGYLYEWLNNALVRNGSRVEKKVLVIRNDITDILNQWNRKVLSWDECLREINKSVGTLSRSLQGFCIYKCFIRHHKGAKTNPRSNAESDSQRGAHEEEHAHLLGERSLIQVEQYEKIKNKDVVPDIQREIAQTEKQMNSRELGGNIDKKEFDDSLFLQNFLELMKKQTYSLEDLGRFAVRFVRTLTHLRPDRNGSIGNICVEEIKQILRQGDKNAVNEKKAKSAICSLVRDWGNLELDVLFRYYLISAWMKEENKKENEQLRKTKQALKEREHQLQRPKKRQKDLSHGLHSQGSDKHLVDESRGMIDLIPDMVHLQEEVHPKDEKKDTGNNETEVFTLEQDCVNMSLLHNRLQRSWSYHEINGTVSRATVSLIQAAISYHAKDLLSDMIRIKLYTRKQCIDMPTAFQVFSRNGKLKHGTAYYKWLTRKGDANDNKYHSARCELVKSGAAFFGKKFN</sequence>
<evidence type="ECO:0000313" key="3">
    <source>
        <dbReference type="Proteomes" id="UP000247409"/>
    </source>
</evidence>
<feature type="region of interest" description="Disordered" evidence="1">
    <location>
        <begin position="179"/>
        <end position="198"/>
    </location>
</feature>
<comment type="caution">
    <text evidence="2">The sequence shown here is derived from an EMBL/GenBank/DDBJ whole genome shotgun (WGS) entry which is preliminary data.</text>
</comment>
<protein>
    <submittedName>
        <fullName evidence="2">Uncharacterized protein</fullName>
    </submittedName>
</protein>
<dbReference type="Proteomes" id="UP000247409">
    <property type="component" value="Unassembled WGS sequence"/>
</dbReference>
<name>A0A2V3IMH9_9FLOR</name>
<organism evidence="2 3">
    <name type="scientific">Gracilariopsis chorda</name>
    <dbReference type="NCBI Taxonomy" id="448386"/>
    <lineage>
        <taxon>Eukaryota</taxon>
        <taxon>Rhodophyta</taxon>
        <taxon>Florideophyceae</taxon>
        <taxon>Rhodymeniophycidae</taxon>
        <taxon>Gracilariales</taxon>
        <taxon>Gracilariaceae</taxon>
        <taxon>Gracilariopsis</taxon>
    </lineage>
</organism>
<gene>
    <name evidence="2" type="ORF">BWQ96_06984</name>
</gene>
<dbReference type="AlphaFoldDB" id="A0A2V3IMH9"/>
<evidence type="ECO:0000256" key="1">
    <source>
        <dbReference type="SAM" id="MobiDB-lite"/>
    </source>
</evidence>
<evidence type="ECO:0000313" key="2">
    <source>
        <dbReference type="EMBL" id="PXF43257.1"/>
    </source>
</evidence>
<feature type="compositionally biased region" description="Basic and acidic residues" evidence="1">
    <location>
        <begin position="384"/>
        <end position="397"/>
    </location>
</feature>
<feature type="region of interest" description="Disordered" evidence="1">
    <location>
        <begin position="370"/>
        <end position="397"/>
    </location>
</feature>
<reference evidence="2 3" key="1">
    <citation type="journal article" date="2018" name="Mol. Biol. Evol.">
        <title>Analysis of the draft genome of the red seaweed Gracilariopsis chorda provides insights into genome size evolution in Rhodophyta.</title>
        <authorList>
            <person name="Lee J."/>
            <person name="Yang E.C."/>
            <person name="Graf L."/>
            <person name="Yang J.H."/>
            <person name="Qiu H."/>
            <person name="Zel Zion U."/>
            <person name="Chan C.X."/>
            <person name="Stephens T.G."/>
            <person name="Weber A.P.M."/>
            <person name="Boo G.H."/>
            <person name="Boo S.M."/>
            <person name="Kim K.M."/>
            <person name="Shin Y."/>
            <person name="Jung M."/>
            <person name="Lee S.J."/>
            <person name="Yim H.S."/>
            <person name="Lee J.H."/>
            <person name="Bhattacharya D."/>
            <person name="Yoon H.S."/>
        </authorList>
    </citation>
    <scope>NUCLEOTIDE SEQUENCE [LARGE SCALE GENOMIC DNA]</scope>
    <source>
        <strain evidence="2 3">SKKU-2015</strain>
        <tissue evidence="2">Whole body</tissue>
    </source>
</reference>
<accession>A0A2V3IMH9</accession>
<proteinExistence type="predicted"/>
<keyword evidence="3" id="KW-1185">Reference proteome</keyword>
<dbReference type="EMBL" id="NBIV01000131">
    <property type="protein sequence ID" value="PXF43257.1"/>
    <property type="molecule type" value="Genomic_DNA"/>
</dbReference>